<dbReference type="SUPFAM" id="SSF52540">
    <property type="entry name" value="P-loop containing nucleoside triphosphate hydrolases"/>
    <property type="match status" value="2"/>
</dbReference>
<dbReference type="SMART" id="SM00382">
    <property type="entry name" value="AAA"/>
    <property type="match status" value="2"/>
</dbReference>
<dbReference type="Pfam" id="PF00005">
    <property type="entry name" value="ABC_tran"/>
    <property type="match status" value="2"/>
</dbReference>
<evidence type="ECO:0000256" key="1">
    <source>
        <dbReference type="ARBA" id="ARBA00022692"/>
    </source>
</evidence>
<keyword evidence="2" id="KW-0547">Nucleotide-binding</keyword>
<feature type="domain" description="ABC transporter" evidence="7">
    <location>
        <begin position="157"/>
        <end position="384"/>
    </location>
</feature>
<gene>
    <name evidence="8" type="ORF">LEL_02195</name>
</gene>
<proteinExistence type="predicted"/>
<dbReference type="InterPro" id="IPR017871">
    <property type="entry name" value="ABC_transporter-like_CS"/>
</dbReference>
<dbReference type="InterPro" id="IPR003439">
    <property type="entry name" value="ABC_transporter-like_ATP-bd"/>
</dbReference>
<evidence type="ECO:0000256" key="2">
    <source>
        <dbReference type="ARBA" id="ARBA00022741"/>
    </source>
</evidence>
<dbReference type="GO" id="GO:0005524">
    <property type="term" value="F:ATP binding"/>
    <property type="evidence" value="ECO:0007669"/>
    <property type="project" value="UniProtKB-KW"/>
</dbReference>
<reference evidence="8 9" key="1">
    <citation type="journal article" date="2016" name="Genome Biol. Evol.">
        <title>Divergent and convergent evolution of fungal pathogenicity.</title>
        <authorList>
            <person name="Shang Y."/>
            <person name="Xiao G."/>
            <person name="Zheng P."/>
            <person name="Cen K."/>
            <person name="Zhan S."/>
            <person name="Wang C."/>
        </authorList>
    </citation>
    <scope>NUCLEOTIDE SEQUENCE [LARGE SCALE GENOMIC DNA]</scope>
    <source>
        <strain evidence="8 9">RCEF 1005</strain>
    </source>
</reference>
<dbReference type="SUPFAM" id="SSF90123">
    <property type="entry name" value="ABC transporter transmembrane region"/>
    <property type="match status" value="1"/>
</dbReference>
<dbReference type="STRING" id="1081108.A0A168L305"/>
<dbReference type="PROSITE" id="PS50893">
    <property type="entry name" value="ABC_TRANSPORTER_2"/>
    <property type="match status" value="1"/>
</dbReference>
<dbReference type="InterPro" id="IPR027417">
    <property type="entry name" value="P-loop_NTPase"/>
</dbReference>
<feature type="compositionally biased region" description="Basic and acidic residues" evidence="6">
    <location>
        <begin position="372"/>
        <end position="382"/>
    </location>
</feature>
<dbReference type="PANTHER" id="PTHR24223:SF399">
    <property type="entry name" value="ABC TRANSPORTER ATNG"/>
    <property type="match status" value="1"/>
</dbReference>
<evidence type="ECO:0000313" key="8">
    <source>
        <dbReference type="EMBL" id="OAA82650.1"/>
    </source>
</evidence>
<sequence length="681" mass="74216">MKRWNEHIESRVSKTSQIVSQLPAIKMLGLGPKVAEYIQALRIRETDASKTFRSIRAGAIASASFCDLITPTTIVAAALFWGGFVGKFTPGVVYPVLALVAHVQEPLAALFYAIPGAKILVVYFSRVQDFLCLKEHEDPRKALEQSEIQVSPQSTLILFEEATVAPRGSATAVLKNIDLEIRPDSTTAVLGPTGSGKSTFIEAVLGEADLLEGQLFVGDIAIAFCGQTVYLPNTTIQECIVGHCEYVESWFNTVVEGCQLAEDLQRLPGGRNYVVGPGGMALSGGQRVRVSIARAVFSLAQLVVLDDSLSSLDGPTGRALLEALLGESGLFKQNHTAVVISSNMIDCVDFADQYVVLEDEGQVSVSTPGNDPEIRSRLEWLFRPESTGTSNDTGSAEKADGNQSPSNTTPESGPQDADNKLRQQGGLSLYSFWLKFAGRKVEVDISTASYETGSDQPLRPHVLKDVSFSIQPGTKVGIIGRSGSGKTSLLLSLLGFLEYDGSIKIDDVEIRDARRDELRSRIVTIAQDNVVLEGTIRQNLLPFDTELGEQPLGPVTEKQNAEAAQKDIILREVLVRLRIWDSLEEYGELDAVVGKVGYSHGELQMLCIARAVVHRRLTGSRLVLVDEGTSNVDRWRDVLVRRTLKQYFSDCTVIVIAHRDETIADASTTITLADGKVVRRR</sequence>
<dbReference type="GO" id="GO:0016887">
    <property type="term" value="F:ATP hydrolysis activity"/>
    <property type="evidence" value="ECO:0007669"/>
    <property type="project" value="InterPro"/>
</dbReference>
<name>A0A168L305_CORDF</name>
<dbReference type="GO" id="GO:0016020">
    <property type="term" value="C:membrane"/>
    <property type="evidence" value="ECO:0007669"/>
    <property type="project" value="InterPro"/>
</dbReference>
<dbReference type="AlphaFoldDB" id="A0A168L305"/>
<feature type="compositionally biased region" description="Polar residues" evidence="6">
    <location>
        <begin position="401"/>
        <end position="412"/>
    </location>
</feature>
<evidence type="ECO:0000259" key="7">
    <source>
        <dbReference type="PROSITE" id="PS50893"/>
    </source>
</evidence>
<organism evidence="8 9">
    <name type="scientific">Akanthomyces lecanii RCEF 1005</name>
    <dbReference type="NCBI Taxonomy" id="1081108"/>
    <lineage>
        <taxon>Eukaryota</taxon>
        <taxon>Fungi</taxon>
        <taxon>Dikarya</taxon>
        <taxon>Ascomycota</taxon>
        <taxon>Pezizomycotina</taxon>
        <taxon>Sordariomycetes</taxon>
        <taxon>Hypocreomycetidae</taxon>
        <taxon>Hypocreales</taxon>
        <taxon>Cordycipitaceae</taxon>
        <taxon>Akanthomyces</taxon>
        <taxon>Cordyceps confragosa</taxon>
    </lineage>
</organism>
<dbReference type="EMBL" id="AZHF01000001">
    <property type="protein sequence ID" value="OAA82650.1"/>
    <property type="molecule type" value="Genomic_DNA"/>
</dbReference>
<dbReference type="PROSITE" id="PS00211">
    <property type="entry name" value="ABC_TRANSPORTER_1"/>
    <property type="match status" value="2"/>
</dbReference>
<evidence type="ECO:0000256" key="3">
    <source>
        <dbReference type="ARBA" id="ARBA00022840"/>
    </source>
</evidence>
<feature type="region of interest" description="Disordered" evidence="6">
    <location>
        <begin position="361"/>
        <end position="421"/>
    </location>
</feature>
<dbReference type="Proteomes" id="UP000076881">
    <property type="component" value="Unassembled WGS sequence"/>
</dbReference>
<comment type="caution">
    <text evidence="8">The sequence shown here is derived from an EMBL/GenBank/DDBJ whole genome shotgun (WGS) entry which is preliminary data.</text>
</comment>
<dbReference type="Gene3D" id="3.40.50.300">
    <property type="entry name" value="P-loop containing nucleotide triphosphate hydrolases"/>
    <property type="match status" value="2"/>
</dbReference>
<dbReference type="InterPro" id="IPR036640">
    <property type="entry name" value="ABC1_TM_sf"/>
</dbReference>
<keyword evidence="9" id="KW-1185">Reference proteome</keyword>
<keyword evidence="4" id="KW-1133">Transmembrane helix</keyword>
<keyword evidence="5" id="KW-0472">Membrane</keyword>
<dbReference type="OrthoDB" id="5236590at2759"/>
<evidence type="ECO:0000256" key="4">
    <source>
        <dbReference type="ARBA" id="ARBA00022989"/>
    </source>
</evidence>
<keyword evidence="3" id="KW-0067">ATP-binding</keyword>
<evidence type="ECO:0000256" key="5">
    <source>
        <dbReference type="ARBA" id="ARBA00023136"/>
    </source>
</evidence>
<dbReference type="GO" id="GO:0042626">
    <property type="term" value="F:ATPase-coupled transmembrane transporter activity"/>
    <property type="evidence" value="ECO:0007669"/>
    <property type="project" value="TreeGrafter"/>
</dbReference>
<keyword evidence="1" id="KW-0812">Transmembrane</keyword>
<dbReference type="InterPro" id="IPR050173">
    <property type="entry name" value="ABC_transporter_C-like"/>
</dbReference>
<dbReference type="Gene3D" id="1.20.1560.10">
    <property type="entry name" value="ABC transporter type 1, transmembrane domain"/>
    <property type="match status" value="1"/>
</dbReference>
<evidence type="ECO:0000256" key="6">
    <source>
        <dbReference type="SAM" id="MobiDB-lite"/>
    </source>
</evidence>
<dbReference type="PANTHER" id="PTHR24223">
    <property type="entry name" value="ATP-BINDING CASSETTE SUB-FAMILY C"/>
    <property type="match status" value="1"/>
</dbReference>
<dbReference type="InterPro" id="IPR003593">
    <property type="entry name" value="AAA+_ATPase"/>
</dbReference>
<evidence type="ECO:0000313" key="9">
    <source>
        <dbReference type="Proteomes" id="UP000076881"/>
    </source>
</evidence>
<protein>
    <submittedName>
        <fullName evidence="8">ABC transporter</fullName>
    </submittedName>
</protein>
<accession>A0A168L305</accession>